<dbReference type="Proteomes" id="UP000006671">
    <property type="component" value="Unassembled WGS sequence"/>
</dbReference>
<reference evidence="2 3" key="1">
    <citation type="journal article" date="2010" name="Cell">
        <title>The genome of Naegleria gruberi illuminates early eukaryotic versatility.</title>
        <authorList>
            <person name="Fritz-Laylin L.K."/>
            <person name="Prochnik S.E."/>
            <person name="Ginger M.L."/>
            <person name="Dacks J.B."/>
            <person name="Carpenter M.L."/>
            <person name="Field M.C."/>
            <person name="Kuo A."/>
            <person name="Paredez A."/>
            <person name="Chapman J."/>
            <person name="Pham J."/>
            <person name="Shu S."/>
            <person name="Neupane R."/>
            <person name="Cipriano M."/>
            <person name="Mancuso J."/>
            <person name="Tu H."/>
            <person name="Salamov A."/>
            <person name="Lindquist E."/>
            <person name="Shapiro H."/>
            <person name="Lucas S."/>
            <person name="Grigoriev I.V."/>
            <person name="Cande W.Z."/>
            <person name="Fulton C."/>
            <person name="Rokhsar D.S."/>
            <person name="Dawson S.C."/>
        </authorList>
    </citation>
    <scope>NUCLEOTIDE SEQUENCE [LARGE SCALE GENOMIC DNA]</scope>
    <source>
        <strain evidence="2 3">NEG-M</strain>
    </source>
</reference>
<sequence>MHKSETSPPIFNPFVGLDFQNVQSGSQDTFSTNTFSNSQMNSTFPVWKDDAQELAQDQLSTISSITRASSVASSATSSFKVSSQLCSKCHGRGHRRGTCTEKSCTGDGDCPEGEECPFWQKKKKKEEKEQEREKKKQEKQAEELEKEKKREEKKRTREAEQEKKALEKQAKQEEREAKKKKIADERNERERVKQLQSEQKFPGPDDFHVGNPINNFRKLMNTARAAVEEHLK</sequence>
<dbReference type="GeneID" id="8859108"/>
<dbReference type="RefSeq" id="XP_002678666.1">
    <property type="nucleotide sequence ID" value="XM_002678620.1"/>
</dbReference>
<dbReference type="AlphaFoldDB" id="D2VBK1"/>
<name>D2VBK1_NAEGR</name>
<dbReference type="InParanoid" id="D2VBK1"/>
<dbReference type="VEuPathDB" id="AmoebaDB:NAEGRDRAFT_66245"/>
<dbReference type="EMBL" id="GG738861">
    <property type="protein sequence ID" value="EFC45922.1"/>
    <property type="molecule type" value="Genomic_DNA"/>
</dbReference>
<feature type="region of interest" description="Disordered" evidence="1">
    <location>
        <begin position="88"/>
        <end position="213"/>
    </location>
</feature>
<dbReference type="KEGG" id="ngr:NAEGRDRAFT_66245"/>
<organism evidence="3">
    <name type="scientific">Naegleria gruberi</name>
    <name type="common">Amoeba</name>
    <dbReference type="NCBI Taxonomy" id="5762"/>
    <lineage>
        <taxon>Eukaryota</taxon>
        <taxon>Discoba</taxon>
        <taxon>Heterolobosea</taxon>
        <taxon>Tetramitia</taxon>
        <taxon>Eutetramitia</taxon>
        <taxon>Vahlkampfiidae</taxon>
        <taxon>Naegleria</taxon>
    </lineage>
</organism>
<accession>D2VBK1</accession>
<evidence type="ECO:0000313" key="3">
    <source>
        <dbReference type="Proteomes" id="UP000006671"/>
    </source>
</evidence>
<gene>
    <name evidence="2" type="ORF">NAEGRDRAFT_66245</name>
</gene>
<keyword evidence="3" id="KW-1185">Reference proteome</keyword>
<evidence type="ECO:0000313" key="2">
    <source>
        <dbReference type="EMBL" id="EFC45922.1"/>
    </source>
</evidence>
<protein>
    <submittedName>
        <fullName evidence="2">Predicted protein</fullName>
    </submittedName>
</protein>
<proteinExistence type="predicted"/>
<feature type="compositionally biased region" description="Basic and acidic residues" evidence="1">
    <location>
        <begin position="126"/>
        <end position="193"/>
    </location>
</feature>
<evidence type="ECO:0000256" key="1">
    <source>
        <dbReference type="SAM" id="MobiDB-lite"/>
    </source>
</evidence>